<sequence>MQAVGACFGGEYPQQPIGFEKQNGSYADDTEDDEENYTEEEIQRARERFIAGLVIQESRNKREKAREQRMRLREQQEGESE</sequence>
<feature type="region of interest" description="Disordered" evidence="1">
    <location>
        <begin position="59"/>
        <end position="81"/>
    </location>
</feature>
<keyword evidence="3" id="KW-1185">Reference proteome</keyword>
<dbReference type="Proteomes" id="UP000050833">
    <property type="component" value="Unassembled WGS sequence"/>
</dbReference>
<feature type="compositionally biased region" description="Acidic residues" evidence="1">
    <location>
        <begin position="28"/>
        <end position="40"/>
    </location>
</feature>
<proteinExistence type="predicted"/>
<dbReference type="EMBL" id="LLKB01000001">
    <property type="protein sequence ID" value="KQC86043.1"/>
    <property type="molecule type" value="Genomic_DNA"/>
</dbReference>
<organism evidence="2 3">
    <name type="scientific">Butyribacter intestini</name>
    <dbReference type="NCBI Taxonomy" id="1703332"/>
    <lineage>
        <taxon>Bacteria</taxon>
        <taxon>Bacillati</taxon>
        <taxon>Bacillota</taxon>
        <taxon>Clostridia</taxon>
        <taxon>Lachnospirales</taxon>
        <taxon>Lachnospiraceae</taxon>
        <taxon>Butyribacter</taxon>
    </lineage>
</organism>
<name>A0AAW3JVI0_9FIRM</name>
<evidence type="ECO:0000256" key="1">
    <source>
        <dbReference type="SAM" id="MobiDB-lite"/>
    </source>
</evidence>
<accession>A0AAW3JVI0</accession>
<dbReference type="RefSeq" id="WP_055941228.1">
    <property type="nucleotide sequence ID" value="NZ_LLKB01000001.1"/>
</dbReference>
<feature type="region of interest" description="Disordered" evidence="1">
    <location>
        <begin position="1"/>
        <end position="40"/>
    </location>
</feature>
<evidence type="ECO:0000313" key="2">
    <source>
        <dbReference type="EMBL" id="KQC86043.1"/>
    </source>
</evidence>
<protein>
    <submittedName>
        <fullName evidence="2">Uncharacterized protein</fullName>
    </submittedName>
</protein>
<evidence type="ECO:0000313" key="3">
    <source>
        <dbReference type="Proteomes" id="UP000050833"/>
    </source>
</evidence>
<dbReference type="AlphaFoldDB" id="A0AAW3JVI0"/>
<reference evidence="2 3" key="1">
    <citation type="submission" date="2015-10" db="EMBL/GenBank/DDBJ databases">
        <title>Butyribacter intestini gen. nov., sp. nov., a butyric acid-producing bacterium of the family Lachnospiraceae isolated from the human faeces.</title>
        <authorList>
            <person name="Zou Y."/>
            <person name="Xue W."/>
            <person name="Luo G."/>
            <person name="Lv M."/>
        </authorList>
    </citation>
    <scope>NUCLEOTIDE SEQUENCE [LARGE SCALE GENOMIC DNA]</scope>
    <source>
        <strain evidence="2 3">TF01-11</strain>
    </source>
</reference>
<comment type="caution">
    <text evidence="2">The sequence shown here is derived from an EMBL/GenBank/DDBJ whole genome shotgun (WGS) entry which is preliminary data.</text>
</comment>
<gene>
    <name evidence="2" type="ORF">APZ18_02290</name>
</gene>